<keyword evidence="2" id="KW-1185">Reference proteome</keyword>
<dbReference type="EMBL" id="JADNYJ010000144">
    <property type="protein sequence ID" value="KAF8879996.1"/>
    <property type="molecule type" value="Genomic_DNA"/>
</dbReference>
<evidence type="ECO:0000313" key="2">
    <source>
        <dbReference type="Proteomes" id="UP000724874"/>
    </source>
</evidence>
<evidence type="ECO:0000313" key="1">
    <source>
        <dbReference type="EMBL" id="KAF8879996.1"/>
    </source>
</evidence>
<comment type="caution">
    <text evidence="1">The sequence shown here is derived from an EMBL/GenBank/DDBJ whole genome shotgun (WGS) entry which is preliminary data.</text>
</comment>
<gene>
    <name evidence="1" type="ORF">CPB84DRAFT_1851976</name>
</gene>
<dbReference type="AlphaFoldDB" id="A0A9P5TIR1"/>
<accession>A0A9P5TIR1</accession>
<reference evidence="1" key="1">
    <citation type="submission" date="2020-11" db="EMBL/GenBank/DDBJ databases">
        <authorList>
            <consortium name="DOE Joint Genome Institute"/>
            <person name="Ahrendt S."/>
            <person name="Riley R."/>
            <person name="Andreopoulos W."/>
            <person name="LaButti K."/>
            <person name="Pangilinan J."/>
            <person name="Ruiz-duenas F.J."/>
            <person name="Barrasa J.M."/>
            <person name="Sanchez-Garcia M."/>
            <person name="Camarero S."/>
            <person name="Miyauchi S."/>
            <person name="Serrano A."/>
            <person name="Linde D."/>
            <person name="Babiker R."/>
            <person name="Drula E."/>
            <person name="Ayuso-Fernandez I."/>
            <person name="Pacheco R."/>
            <person name="Padilla G."/>
            <person name="Ferreira P."/>
            <person name="Barriuso J."/>
            <person name="Kellner H."/>
            <person name="Castanera R."/>
            <person name="Alfaro M."/>
            <person name="Ramirez L."/>
            <person name="Pisabarro A.G."/>
            <person name="Kuo A."/>
            <person name="Tritt A."/>
            <person name="Lipzen A."/>
            <person name="He G."/>
            <person name="Yan M."/>
            <person name="Ng V."/>
            <person name="Cullen D."/>
            <person name="Martin F."/>
            <person name="Rosso M.-N."/>
            <person name="Henrissat B."/>
            <person name="Hibbett D."/>
            <person name="Martinez A.T."/>
            <person name="Grigoriev I.V."/>
        </authorList>
    </citation>
    <scope>NUCLEOTIDE SEQUENCE</scope>
    <source>
        <strain evidence="1">AH 44721</strain>
    </source>
</reference>
<sequence length="335" mass="39131">MSICEINKESDDEFDMAVEDGPVPSFEEAARLVFDPDSGDWMDGILNNPVCKIVKHQLEVMRPYPGDPCWEGHVLDRFTVYPTAGGQKLIIMDEVTLEDEILDIGMVFHPDFLIGQWYAIKWTQVTRVHVKPHKCWYRKTPKFCPWEKNATWKLNTGRHFSRYLSFSKSARNKQMGCFAVYFDNENYYYKVFDFGISRCFNLSIFDMENPKFDIHHWYFKKLVNLFKTTFFMAYNEAKDYDLSCLFGSQRQEGKEYEEILDYLIDCYSSEDEITTEYDSENDSEDEKELVVELSAQELEEEVIPAAQRNSAWIKDQSRTVPNPVVIVVNVGGKPA</sequence>
<organism evidence="1 2">
    <name type="scientific">Gymnopilus junonius</name>
    <name type="common">Spectacular rustgill mushroom</name>
    <name type="synonym">Gymnopilus spectabilis subsp. junonius</name>
    <dbReference type="NCBI Taxonomy" id="109634"/>
    <lineage>
        <taxon>Eukaryota</taxon>
        <taxon>Fungi</taxon>
        <taxon>Dikarya</taxon>
        <taxon>Basidiomycota</taxon>
        <taxon>Agaricomycotina</taxon>
        <taxon>Agaricomycetes</taxon>
        <taxon>Agaricomycetidae</taxon>
        <taxon>Agaricales</taxon>
        <taxon>Agaricineae</taxon>
        <taxon>Hymenogastraceae</taxon>
        <taxon>Gymnopilus</taxon>
    </lineage>
</organism>
<dbReference type="Proteomes" id="UP000724874">
    <property type="component" value="Unassembled WGS sequence"/>
</dbReference>
<name>A0A9P5TIR1_GYMJU</name>
<proteinExistence type="predicted"/>
<protein>
    <submittedName>
        <fullName evidence="1">Uncharacterized protein</fullName>
    </submittedName>
</protein>